<dbReference type="EMBL" id="JAHQXF010000001">
    <property type="protein sequence ID" value="MBV0924198.1"/>
    <property type="molecule type" value="Genomic_DNA"/>
</dbReference>
<dbReference type="InterPro" id="IPR014710">
    <property type="entry name" value="RmlC-like_jellyroll"/>
</dbReference>
<comment type="caution">
    <text evidence="2">The sequence shown here is derived from an EMBL/GenBank/DDBJ whole genome shotgun (WGS) entry which is preliminary data.</text>
</comment>
<evidence type="ECO:0000259" key="1">
    <source>
        <dbReference type="Pfam" id="PF07883"/>
    </source>
</evidence>
<protein>
    <submittedName>
        <fullName evidence="2">Cupin domain-containing protein</fullName>
    </submittedName>
</protein>
<dbReference type="InterPro" id="IPR053146">
    <property type="entry name" value="QDO-like"/>
</dbReference>
<dbReference type="Proteomes" id="UP000766550">
    <property type="component" value="Unassembled WGS sequence"/>
</dbReference>
<sequence>MADSSPARTLMLGIAVCSYMTLTEADADPSRILDHEGFPGRWEIIETADETGGKRFKTRIELDERGRLPPHLHPTAEESYQIIAGELEIQVDGEWSTVEAGEEVVVPPDTEHAFENTGPAEVINVHRPAMQFEEFFRGFQRLKTERGVPMPPDDIESSILLAMLVVEHEDEQRVVHPPHWVFEILARLGDLLGYRPPTE</sequence>
<proteinExistence type="predicted"/>
<dbReference type="AlphaFoldDB" id="A0A8J7Y9B6"/>
<dbReference type="SUPFAM" id="SSF51182">
    <property type="entry name" value="RmlC-like cupins"/>
    <property type="match status" value="1"/>
</dbReference>
<dbReference type="Gene3D" id="2.60.120.10">
    <property type="entry name" value="Jelly Rolls"/>
    <property type="match status" value="1"/>
</dbReference>
<reference evidence="2 3" key="1">
    <citation type="submission" date="2021-06" db="EMBL/GenBank/DDBJ databases">
        <title>New haloarchaea isolates fom saline soil.</title>
        <authorList>
            <person name="Duran-Viseras A."/>
            <person name="Sanchez-Porro C.S."/>
            <person name="Ventosa A."/>
        </authorList>
    </citation>
    <scope>NUCLEOTIDE SEQUENCE [LARGE SCALE GENOMIC DNA]</scope>
    <source>
        <strain evidence="2 3">JCM 183640</strain>
    </source>
</reference>
<organism evidence="2 3">
    <name type="scientific">Haloarcula limicola</name>
    <dbReference type="NCBI Taxonomy" id="1429915"/>
    <lineage>
        <taxon>Archaea</taxon>
        <taxon>Methanobacteriati</taxon>
        <taxon>Methanobacteriota</taxon>
        <taxon>Stenosarchaea group</taxon>
        <taxon>Halobacteria</taxon>
        <taxon>Halobacteriales</taxon>
        <taxon>Haloarculaceae</taxon>
        <taxon>Haloarcula</taxon>
    </lineage>
</organism>
<dbReference type="InterPro" id="IPR011051">
    <property type="entry name" value="RmlC_Cupin_sf"/>
</dbReference>
<dbReference type="PANTHER" id="PTHR36440">
    <property type="entry name" value="PUTATIVE (AFU_ORTHOLOGUE AFUA_8G07350)-RELATED"/>
    <property type="match status" value="1"/>
</dbReference>
<evidence type="ECO:0000313" key="2">
    <source>
        <dbReference type="EMBL" id="MBV0924198.1"/>
    </source>
</evidence>
<feature type="domain" description="Cupin type-2" evidence="1">
    <location>
        <begin position="60"/>
        <end position="125"/>
    </location>
</feature>
<dbReference type="Pfam" id="PF07883">
    <property type="entry name" value="Cupin_2"/>
    <property type="match status" value="1"/>
</dbReference>
<dbReference type="PANTHER" id="PTHR36440:SF1">
    <property type="entry name" value="PUTATIVE (AFU_ORTHOLOGUE AFUA_8G07350)-RELATED"/>
    <property type="match status" value="1"/>
</dbReference>
<gene>
    <name evidence="2" type="ORF">KTS45_08275</name>
</gene>
<dbReference type="OrthoDB" id="23670at2157"/>
<evidence type="ECO:0000313" key="3">
    <source>
        <dbReference type="Proteomes" id="UP000766550"/>
    </source>
</evidence>
<dbReference type="RefSeq" id="WP_162317267.1">
    <property type="nucleotide sequence ID" value="NZ_JAHQXF010000001.1"/>
</dbReference>
<accession>A0A8J7Y9B6</accession>
<dbReference type="InterPro" id="IPR013096">
    <property type="entry name" value="Cupin_2"/>
</dbReference>
<keyword evidence="3" id="KW-1185">Reference proteome</keyword>
<name>A0A8J7Y9B6_9EURY</name>